<keyword evidence="4" id="KW-0067">ATP-binding</keyword>
<reference evidence="4 5" key="1">
    <citation type="submission" date="2019-10" db="EMBL/GenBank/DDBJ databases">
        <title>Streptomyces tenebrisbrunneis sp.nov., an endogenous actinomycete isolated from of Lycium ruthenicum.</title>
        <authorList>
            <person name="Ma L."/>
        </authorList>
    </citation>
    <scope>NUCLEOTIDE SEQUENCE [LARGE SCALE GENOMIC DNA]</scope>
    <source>
        <strain evidence="4 5">TRM 66187</strain>
    </source>
</reference>
<dbReference type="InterPro" id="IPR050267">
    <property type="entry name" value="Anti-sigma-factor_SerPK"/>
</dbReference>
<evidence type="ECO:0000256" key="1">
    <source>
        <dbReference type="ARBA" id="ARBA00022527"/>
    </source>
</evidence>
<dbReference type="CDD" id="cd16936">
    <property type="entry name" value="HATPase_RsbW-like"/>
    <property type="match status" value="1"/>
</dbReference>
<name>A0ABQ7FIM6_9ACTN</name>
<keyword evidence="1" id="KW-0808">Transferase</keyword>
<evidence type="ECO:0000259" key="3">
    <source>
        <dbReference type="Pfam" id="PF13581"/>
    </source>
</evidence>
<dbReference type="PANTHER" id="PTHR35526">
    <property type="entry name" value="ANTI-SIGMA-F FACTOR RSBW-RELATED"/>
    <property type="match status" value="1"/>
</dbReference>
<evidence type="ECO:0000313" key="5">
    <source>
        <dbReference type="Proteomes" id="UP000621266"/>
    </source>
</evidence>
<feature type="region of interest" description="Disordered" evidence="2">
    <location>
        <begin position="1"/>
        <end position="24"/>
    </location>
</feature>
<evidence type="ECO:0000313" key="4">
    <source>
        <dbReference type="EMBL" id="KAF4408468.1"/>
    </source>
</evidence>
<feature type="compositionally biased region" description="Polar residues" evidence="2">
    <location>
        <begin position="1"/>
        <end position="20"/>
    </location>
</feature>
<keyword evidence="1" id="KW-0723">Serine/threonine-protein kinase</keyword>
<keyword evidence="1" id="KW-0418">Kinase</keyword>
<protein>
    <submittedName>
        <fullName evidence="4">ATP-binding protein</fullName>
    </submittedName>
</protein>
<dbReference type="InterPro" id="IPR036890">
    <property type="entry name" value="HATPase_C_sf"/>
</dbReference>
<feature type="domain" description="Histidine kinase/HSP90-like ATPase" evidence="3">
    <location>
        <begin position="35"/>
        <end position="147"/>
    </location>
</feature>
<evidence type="ECO:0000256" key="2">
    <source>
        <dbReference type="SAM" id="MobiDB-lite"/>
    </source>
</evidence>
<dbReference type="SUPFAM" id="SSF55874">
    <property type="entry name" value="ATPase domain of HSP90 chaperone/DNA topoisomerase II/histidine kinase"/>
    <property type="match status" value="1"/>
</dbReference>
<keyword evidence="4" id="KW-0547">Nucleotide-binding</keyword>
<dbReference type="InterPro" id="IPR003594">
    <property type="entry name" value="HATPase_dom"/>
</dbReference>
<dbReference type="PANTHER" id="PTHR35526:SF3">
    <property type="entry name" value="ANTI-SIGMA-F FACTOR RSBW"/>
    <property type="match status" value="1"/>
</dbReference>
<sequence>MSSISATPQVRISPFRSSTAPPDRPAHRYAELALSATGRDASTARAWAKGVLRTWRLNGSTADDVLLVVAELTANAARHGGPDMTVTLLLDDSSTLRVTVTDNGGALDWTPPPARTPAVWSESGRGLALVRALARSFTIERLSGAAGVAVHANLPVAGIPAPR</sequence>
<organism evidence="4 5">
    <name type="scientific">Streptomyces lycii</name>
    <dbReference type="NCBI Taxonomy" id="2654337"/>
    <lineage>
        <taxon>Bacteria</taxon>
        <taxon>Bacillati</taxon>
        <taxon>Actinomycetota</taxon>
        <taxon>Actinomycetes</taxon>
        <taxon>Kitasatosporales</taxon>
        <taxon>Streptomycetaceae</taxon>
        <taxon>Streptomyces</taxon>
    </lineage>
</organism>
<gene>
    <name evidence="4" type="ORF">GCU69_14210</name>
</gene>
<dbReference type="Pfam" id="PF13581">
    <property type="entry name" value="HATPase_c_2"/>
    <property type="match status" value="1"/>
</dbReference>
<accession>A0ABQ7FIM6</accession>
<dbReference type="RefSeq" id="WP_170315847.1">
    <property type="nucleotide sequence ID" value="NZ_WHPN01000272.1"/>
</dbReference>
<dbReference type="Proteomes" id="UP000621266">
    <property type="component" value="Unassembled WGS sequence"/>
</dbReference>
<keyword evidence="5" id="KW-1185">Reference proteome</keyword>
<dbReference type="Gene3D" id="3.30.565.10">
    <property type="entry name" value="Histidine kinase-like ATPase, C-terminal domain"/>
    <property type="match status" value="1"/>
</dbReference>
<dbReference type="EMBL" id="WHPN01000272">
    <property type="protein sequence ID" value="KAF4408468.1"/>
    <property type="molecule type" value="Genomic_DNA"/>
</dbReference>
<comment type="caution">
    <text evidence="4">The sequence shown here is derived from an EMBL/GenBank/DDBJ whole genome shotgun (WGS) entry which is preliminary data.</text>
</comment>
<dbReference type="GO" id="GO:0005524">
    <property type="term" value="F:ATP binding"/>
    <property type="evidence" value="ECO:0007669"/>
    <property type="project" value="UniProtKB-KW"/>
</dbReference>
<proteinExistence type="predicted"/>